<feature type="signal peptide" evidence="1">
    <location>
        <begin position="1"/>
        <end position="20"/>
    </location>
</feature>
<evidence type="ECO:0000313" key="2">
    <source>
        <dbReference type="EMBL" id="MQA40593.1"/>
    </source>
</evidence>
<name>A0A6A7N675_9BURK</name>
<protein>
    <submittedName>
        <fullName evidence="2">Uncharacterized protein</fullName>
    </submittedName>
</protein>
<dbReference type="RefSeq" id="WP_152839890.1">
    <property type="nucleotide sequence ID" value="NZ_WHUG01000009.1"/>
</dbReference>
<keyword evidence="1" id="KW-0732">Signal</keyword>
<dbReference type="EMBL" id="WHUG01000009">
    <property type="protein sequence ID" value="MQA40593.1"/>
    <property type="molecule type" value="Genomic_DNA"/>
</dbReference>
<comment type="caution">
    <text evidence="2">The sequence shown here is derived from an EMBL/GenBank/DDBJ whole genome shotgun (WGS) entry which is preliminary data.</text>
</comment>
<evidence type="ECO:0000313" key="3">
    <source>
        <dbReference type="Proteomes" id="UP000440498"/>
    </source>
</evidence>
<evidence type="ECO:0000256" key="1">
    <source>
        <dbReference type="SAM" id="SignalP"/>
    </source>
</evidence>
<feature type="chain" id="PRO_5025642631" evidence="1">
    <location>
        <begin position="21"/>
        <end position="116"/>
    </location>
</feature>
<reference evidence="2 3" key="1">
    <citation type="submission" date="2019-10" db="EMBL/GenBank/DDBJ databases">
        <title>Two novel species isolated from a subtropical stream in China.</title>
        <authorList>
            <person name="Lu H."/>
        </authorList>
    </citation>
    <scope>NUCLEOTIDE SEQUENCE [LARGE SCALE GENOMIC DNA]</scope>
    <source>
        <strain evidence="2 3">FT29W</strain>
    </source>
</reference>
<dbReference type="Proteomes" id="UP000440498">
    <property type="component" value="Unassembled WGS sequence"/>
</dbReference>
<gene>
    <name evidence="2" type="ORF">GEV02_20785</name>
</gene>
<dbReference type="AlphaFoldDB" id="A0A6A7N675"/>
<dbReference type="PROSITE" id="PS51257">
    <property type="entry name" value="PROKAR_LIPOPROTEIN"/>
    <property type="match status" value="1"/>
</dbReference>
<organism evidence="2 3">
    <name type="scientific">Rugamonas aquatica</name>
    <dbReference type="NCBI Taxonomy" id="2743357"/>
    <lineage>
        <taxon>Bacteria</taxon>
        <taxon>Pseudomonadati</taxon>
        <taxon>Pseudomonadota</taxon>
        <taxon>Betaproteobacteria</taxon>
        <taxon>Burkholderiales</taxon>
        <taxon>Oxalobacteraceae</taxon>
        <taxon>Telluria group</taxon>
        <taxon>Rugamonas</taxon>
    </lineage>
</organism>
<accession>A0A6A7N675</accession>
<proteinExistence type="predicted"/>
<sequence length="116" mass="12874">MKSYGVHMLLSLLAAAGCTAAYDHWWIRPQLRIGVVDVATVYHEKEEQFRRLAAAGAADRGADRAMLMARRFAQRLPAALDELPGECGCLVYDKSVLMGDVPSALDLTERLREKVK</sequence>
<keyword evidence="3" id="KW-1185">Reference proteome</keyword>